<proteinExistence type="predicted"/>
<dbReference type="PANTHER" id="PTHR36154">
    <property type="entry name" value="DNA-BINDING TRANSCRIPTIONAL ACTIVATOR ALPA"/>
    <property type="match status" value="1"/>
</dbReference>
<sequence>MKPIDNLVLDIGGVMEMTTLSQSTIYALAKRGEFPKQVRIGPNRVVWRRSEVIAWLEQKMAAAA</sequence>
<dbReference type="RefSeq" id="WP_184100940.1">
    <property type="nucleotide sequence ID" value="NZ_JACIJH010000016.1"/>
</dbReference>
<dbReference type="PANTHER" id="PTHR36154:SF1">
    <property type="entry name" value="DNA-BINDING TRANSCRIPTIONAL ACTIVATOR ALPA"/>
    <property type="match status" value="1"/>
</dbReference>
<organism evidence="1 2">
    <name type="scientific">Sphingopyxis panaciterrulae</name>
    <dbReference type="NCBI Taxonomy" id="462372"/>
    <lineage>
        <taxon>Bacteria</taxon>
        <taxon>Pseudomonadati</taxon>
        <taxon>Pseudomonadota</taxon>
        <taxon>Alphaproteobacteria</taxon>
        <taxon>Sphingomonadales</taxon>
        <taxon>Sphingomonadaceae</taxon>
        <taxon>Sphingopyxis</taxon>
    </lineage>
</organism>
<keyword evidence="2" id="KW-1185">Reference proteome</keyword>
<dbReference type="Gene3D" id="1.10.238.160">
    <property type="match status" value="1"/>
</dbReference>
<protein>
    <submittedName>
        <fullName evidence="1">Prophage regulatory protein</fullName>
    </submittedName>
</protein>
<dbReference type="Pfam" id="PF05930">
    <property type="entry name" value="Phage_AlpA"/>
    <property type="match status" value="1"/>
</dbReference>
<dbReference type="Proteomes" id="UP000537161">
    <property type="component" value="Unassembled WGS sequence"/>
</dbReference>
<accession>A0A7W9B923</accession>
<dbReference type="InterPro" id="IPR009061">
    <property type="entry name" value="DNA-bd_dom_put_sf"/>
</dbReference>
<dbReference type="InterPro" id="IPR052931">
    <property type="entry name" value="Prophage_regulatory_activator"/>
</dbReference>
<dbReference type="EMBL" id="JACIJH010000016">
    <property type="protein sequence ID" value="MBB5708321.1"/>
    <property type="molecule type" value="Genomic_DNA"/>
</dbReference>
<comment type="caution">
    <text evidence="1">The sequence shown here is derived from an EMBL/GenBank/DDBJ whole genome shotgun (WGS) entry which is preliminary data.</text>
</comment>
<gene>
    <name evidence="1" type="ORF">FHR21_003700</name>
</gene>
<dbReference type="InterPro" id="IPR010260">
    <property type="entry name" value="AlpA"/>
</dbReference>
<evidence type="ECO:0000313" key="2">
    <source>
        <dbReference type="Proteomes" id="UP000537161"/>
    </source>
</evidence>
<dbReference type="SUPFAM" id="SSF46955">
    <property type="entry name" value="Putative DNA-binding domain"/>
    <property type="match status" value="1"/>
</dbReference>
<dbReference type="AlphaFoldDB" id="A0A7W9B923"/>
<evidence type="ECO:0000313" key="1">
    <source>
        <dbReference type="EMBL" id="MBB5708321.1"/>
    </source>
</evidence>
<reference evidence="1 2" key="1">
    <citation type="submission" date="2020-08" db="EMBL/GenBank/DDBJ databases">
        <title>Genomic Encyclopedia of Type Strains, Phase IV (KMG-IV): sequencing the most valuable type-strain genomes for metagenomic binning, comparative biology and taxonomic classification.</title>
        <authorList>
            <person name="Goeker M."/>
        </authorList>
    </citation>
    <scope>NUCLEOTIDE SEQUENCE [LARGE SCALE GENOMIC DNA]</scope>
    <source>
        <strain evidence="1 2">DSM 27163</strain>
    </source>
</reference>
<name>A0A7W9B923_9SPHN</name>